<dbReference type="RefSeq" id="WP_221861593.1">
    <property type="nucleotide sequence ID" value="NZ_JAIKTU010000010.1"/>
</dbReference>
<comment type="caution">
    <text evidence="1">The sequence shown here is derived from an EMBL/GenBank/DDBJ whole genome shotgun (WGS) entry which is preliminary data.</text>
</comment>
<evidence type="ECO:0000313" key="1">
    <source>
        <dbReference type="EMBL" id="MBY0756338.1"/>
    </source>
</evidence>
<dbReference type="EMBL" id="JAIKTU010000010">
    <property type="protein sequence ID" value="MBY0756338.1"/>
    <property type="molecule type" value="Genomic_DNA"/>
</dbReference>
<sequence length="61" mass="7003">MKNKGACVKCNSNNIKIISAVPIKITTSKLIKPKYYLCNDCGYMEMWLDNNKEEIGYIDKI</sequence>
<accession>A0ABS7KZU8</accession>
<dbReference type="Proteomes" id="UP001299068">
    <property type="component" value="Unassembled WGS sequence"/>
</dbReference>
<protein>
    <submittedName>
        <fullName evidence="1">Uncharacterized protein</fullName>
    </submittedName>
</protein>
<name>A0ABS7KZU8_CLOSR</name>
<keyword evidence="2" id="KW-1185">Reference proteome</keyword>
<proteinExistence type="predicted"/>
<reference evidence="1 2" key="1">
    <citation type="journal article" date="2021" name="Cell Host Microbe">
        <title>in vivo commensal control of Clostridioides difficile virulence.</title>
        <authorList>
            <person name="Girinathan B.P."/>
            <person name="Dibenedetto N."/>
            <person name="Worley J.N."/>
            <person name="Peltier J."/>
            <person name="Arrieta-Ortiz M.L."/>
            <person name="Rupa Christinal Immanuel S."/>
            <person name="Lavin R."/>
            <person name="Delaney M.L."/>
            <person name="Cummins C."/>
            <person name="Hoffmann M."/>
            <person name="Luo Y."/>
            <person name="Gonzalez-Escalona N."/>
            <person name="Allard M."/>
            <person name="Onderdonk A.B."/>
            <person name="Gerber G.K."/>
            <person name="Sonenshein A.L."/>
            <person name="Baliga N."/>
            <person name="Dupuy B."/>
            <person name="Bry L."/>
        </authorList>
    </citation>
    <scope>NUCLEOTIDE SEQUENCE [LARGE SCALE GENOMIC DNA]</scope>
    <source>
        <strain evidence="1 2">DSM 599</strain>
    </source>
</reference>
<organism evidence="1 2">
    <name type="scientific">Clostridium sardiniense</name>
    <name type="common">Clostridium absonum</name>
    <dbReference type="NCBI Taxonomy" id="29369"/>
    <lineage>
        <taxon>Bacteria</taxon>
        <taxon>Bacillati</taxon>
        <taxon>Bacillota</taxon>
        <taxon>Clostridia</taxon>
        <taxon>Eubacteriales</taxon>
        <taxon>Clostridiaceae</taxon>
        <taxon>Clostridium</taxon>
    </lineage>
</organism>
<gene>
    <name evidence="1" type="ORF">K5V21_12855</name>
</gene>
<evidence type="ECO:0000313" key="2">
    <source>
        <dbReference type="Proteomes" id="UP001299068"/>
    </source>
</evidence>